<feature type="domain" description="Tryptophan synthase beta chain-like PALP" evidence="14">
    <location>
        <begin position="8"/>
        <end position="291"/>
    </location>
</feature>
<dbReference type="NCBIfam" id="TIGR01139">
    <property type="entry name" value="cysK"/>
    <property type="match status" value="1"/>
</dbReference>
<proteinExistence type="inferred from homology"/>
<evidence type="ECO:0000256" key="11">
    <source>
        <dbReference type="PIRSR" id="PIRSR605856-50"/>
    </source>
</evidence>
<dbReference type="NCBIfam" id="TIGR01136">
    <property type="entry name" value="cysKM"/>
    <property type="match status" value="1"/>
</dbReference>
<evidence type="ECO:0000256" key="7">
    <source>
        <dbReference type="ARBA" id="ARBA00022679"/>
    </source>
</evidence>
<dbReference type="Pfam" id="PF00291">
    <property type="entry name" value="PALP"/>
    <property type="match status" value="1"/>
</dbReference>
<evidence type="ECO:0000256" key="12">
    <source>
        <dbReference type="PIRSR" id="PIRSR605856-51"/>
    </source>
</evidence>
<comment type="catalytic activity">
    <reaction evidence="10 13">
        <text>O-acetyl-L-serine + hydrogen sulfide = L-cysteine + acetate</text>
        <dbReference type="Rhea" id="RHEA:14829"/>
        <dbReference type="ChEBI" id="CHEBI:29919"/>
        <dbReference type="ChEBI" id="CHEBI:30089"/>
        <dbReference type="ChEBI" id="CHEBI:35235"/>
        <dbReference type="ChEBI" id="CHEBI:58340"/>
        <dbReference type="EC" id="2.5.1.47"/>
    </reaction>
</comment>
<comment type="similarity">
    <text evidence="3 13">Belongs to the cysteine synthase/cystathionine beta-synthase family.</text>
</comment>
<dbReference type="EMBL" id="LFVU01000028">
    <property type="protein sequence ID" value="KMT20825.1"/>
    <property type="molecule type" value="Genomic_DNA"/>
</dbReference>
<dbReference type="PROSITE" id="PS00901">
    <property type="entry name" value="CYS_SYNTHASE"/>
    <property type="match status" value="1"/>
</dbReference>
<comment type="pathway">
    <text evidence="2">Amino-acid biosynthesis; L-cysteine biosynthesis; L-cysteine from L-serine: step 2/2.</text>
</comment>
<feature type="binding site" evidence="11">
    <location>
        <begin position="176"/>
        <end position="180"/>
    </location>
    <ligand>
        <name>pyridoxal 5'-phosphate</name>
        <dbReference type="ChEBI" id="CHEBI:597326"/>
    </ligand>
</feature>
<dbReference type="EC" id="2.5.1.47" evidence="4 13"/>
<evidence type="ECO:0000256" key="3">
    <source>
        <dbReference type="ARBA" id="ARBA00007103"/>
    </source>
</evidence>
<evidence type="ECO:0000313" key="16">
    <source>
        <dbReference type="Proteomes" id="UP000036756"/>
    </source>
</evidence>
<dbReference type="UniPathway" id="UPA00136">
    <property type="reaction ID" value="UER00200"/>
</dbReference>
<evidence type="ECO:0000256" key="4">
    <source>
        <dbReference type="ARBA" id="ARBA00012681"/>
    </source>
</evidence>
<sequence>MIYDNIYGLIGNTPLVRLNNITDEDMADILVKVEFFNPGGSVKDRIALAMIEEAEKSGLLKKGQTIVEPTSGNTGIGLAMVGAAKGYRVIFTMPETMSMERRRLMKAFGAEIVLTEGSKGMKGAIEMAEKLTKENGYYMPQQFENPANPKAHIENTSLEILKDTDGKVDMFIAGVGTGGTVTGVGKVLKENIKDVKIVAVEPYDSSVLSGNQPGPHKLQGIGAGFVPKILDRNVIDEIECVKTLEAFEAARKVASKEGLLVGISSGAALHVALEKAKELGKGKTIVVLAPDTGERYLSTELFSFE</sequence>
<keyword evidence="9 13" id="KW-0198">Cysteine biosynthesis</keyword>
<dbReference type="InterPro" id="IPR001926">
    <property type="entry name" value="TrpB-like_PALP"/>
</dbReference>
<accession>A0A0J8D3S8</accession>
<dbReference type="OrthoDB" id="9808024at2"/>
<keyword evidence="16" id="KW-1185">Reference proteome</keyword>
<evidence type="ECO:0000256" key="6">
    <source>
        <dbReference type="ARBA" id="ARBA00022605"/>
    </source>
</evidence>
<dbReference type="STRING" id="1121307.CLCY_1c00590"/>
<dbReference type="CDD" id="cd01561">
    <property type="entry name" value="CBS_like"/>
    <property type="match status" value="1"/>
</dbReference>
<evidence type="ECO:0000256" key="8">
    <source>
        <dbReference type="ARBA" id="ARBA00022898"/>
    </source>
</evidence>
<feature type="modified residue" description="N6-(pyridoxal phosphate)lysine" evidence="12">
    <location>
        <position position="43"/>
    </location>
</feature>
<evidence type="ECO:0000256" key="13">
    <source>
        <dbReference type="RuleBase" id="RU003985"/>
    </source>
</evidence>
<keyword evidence="7 13" id="KW-0808">Transferase</keyword>
<dbReference type="RefSeq" id="WP_048571228.1">
    <property type="nucleotide sequence ID" value="NZ_LFVU01000028.1"/>
</dbReference>
<dbReference type="SUPFAM" id="SSF53686">
    <property type="entry name" value="Tryptophan synthase beta subunit-like PLP-dependent enzymes"/>
    <property type="match status" value="1"/>
</dbReference>
<dbReference type="InterPro" id="IPR036052">
    <property type="entry name" value="TrpB-like_PALP_sf"/>
</dbReference>
<evidence type="ECO:0000256" key="2">
    <source>
        <dbReference type="ARBA" id="ARBA00004962"/>
    </source>
</evidence>
<comment type="cofactor">
    <cofactor evidence="1 11 13">
        <name>pyridoxal 5'-phosphate</name>
        <dbReference type="ChEBI" id="CHEBI:597326"/>
    </cofactor>
</comment>
<feature type="binding site" evidence="11">
    <location>
        <position position="73"/>
    </location>
    <ligand>
        <name>pyridoxal 5'-phosphate</name>
        <dbReference type="ChEBI" id="CHEBI:597326"/>
    </ligand>
</feature>
<evidence type="ECO:0000313" key="15">
    <source>
        <dbReference type="EMBL" id="KMT20825.1"/>
    </source>
</evidence>
<organism evidence="15 16">
    <name type="scientific">Clostridium cylindrosporum DSM 605</name>
    <dbReference type="NCBI Taxonomy" id="1121307"/>
    <lineage>
        <taxon>Bacteria</taxon>
        <taxon>Bacillati</taxon>
        <taxon>Bacillota</taxon>
        <taxon>Clostridia</taxon>
        <taxon>Eubacteriales</taxon>
        <taxon>Clostridiaceae</taxon>
        <taxon>Clostridium</taxon>
    </lineage>
</organism>
<evidence type="ECO:0000256" key="1">
    <source>
        <dbReference type="ARBA" id="ARBA00001933"/>
    </source>
</evidence>
<protein>
    <recommendedName>
        <fullName evidence="5 13">Cysteine synthase</fullName>
        <ecNumber evidence="4 13">2.5.1.47</ecNumber>
    </recommendedName>
</protein>
<keyword evidence="6 13" id="KW-0028">Amino-acid biosynthesis</keyword>
<feature type="binding site" evidence="11">
    <location>
        <position position="264"/>
    </location>
    <ligand>
        <name>pyridoxal 5'-phosphate</name>
        <dbReference type="ChEBI" id="CHEBI:597326"/>
    </ligand>
</feature>
<evidence type="ECO:0000259" key="14">
    <source>
        <dbReference type="Pfam" id="PF00291"/>
    </source>
</evidence>
<dbReference type="PANTHER" id="PTHR10314">
    <property type="entry name" value="CYSTATHIONINE BETA-SYNTHASE"/>
    <property type="match status" value="1"/>
</dbReference>
<evidence type="ECO:0000256" key="9">
    <source>
        <dbReference type="ARBA" id="ARBA00023192"/>
    </source>
</evidence>
<dbReference type="InterPro" id="IPR001216">
    <property type="entry name" value="P-phosphate_BS"/>
</dbReference>
<dbReference type="InterPro" id="IPR005856">
    <property type="entry name" value="Cys_synth"/>
</dbReference>
<dbReference type="InterPro" id="IPR005859">
    <property type="entry name" value="CysK"/>
</dbReference>
<dbReference type="PATRIC" id="fig|1121307.3.peg.420"/>
<reference evidence="15 16" key="1">
    <citation type="submission" date="2015-06" db="EMBL/GenBank/DDBJ databases">
        <title>Draft genome sequence of the purine-degrading Clostridium cylindrosporum HC-1 (DSM 605).</title>
        <authorList>
            <person name="Poehlein A."/>
            <person name="Schiel-Bengelsdorf B."/>
            <person name="Bengelsdorf F."/>
            <person name="Daniel R."/>
            <person name="Duerre P."/>
        </authorList>
    </citation>
    <scope>NUCLEOTIDE SEQUENCE [LARGE SCALE GENOMIC DNA]</scope>
    <source>
        <strain evidence="15 16">DSM 605</strain>
    </source>
</reference>
<dbReference type="FunFam" id="3.40.50.1100:FF:000118">
    <property type="entry name" value="Related to CYS4-cystathionine beta-synthase"/>
    <property type="match status" value="1"/>
</dbReference>
<evidence type="ECO:0000256" key="10">
    <source>
        <dbReference type="ARBA" id="ARBA00047931"/>
    </source>
</evidence>
<comment type="caution">
    <text evidence="15">The sequence shown here is derived from an EMBL/GenBank/DDBJ whole genome shotgun (WGS) entry which is preliminary data.</text>
</comment>
<dbReference type="Gene3D" id="3.40.50.1100">
    <property type="match status" value="2"/>
</dbReference>
<dbReference type="Proteomes" id="UP000036756">
    <property type="component" value="Unassembled WGS sequence"/>
</dbReference>
<gene>
    <name evidence="15" type="primary">cysK</name>
    <name evidence="15" type="ORF">CLCY_1c00590</name>
</gene>
<dbReference type="GO" id="GO:0004124">
    <property type="term" value="F:cysteine synthase activity"/>
    <property type="evidence" value="ECO:0007669"/>
    <property type="project" value="UniProtKB-UniRule"/>
</dbReference>
<evidence type="ECO:0000256" key="5">
    <source>
        <dbReference type="ARBA" id="ARBA00019371"/>
    </source>
</evidence>
<dbReference type="InterPro" id="IPR050214">
    <property type="entry name" value="Cys_Synth/Cystath_Beta-Synth"/>
</dbReference>
<dbReference type="FunFam" id="3.40.50.1100:FF:000003">
    <property type="entry name" value="Cystathionine beta-synthase"/>
    <property type="match status" value="1"/>
</dbReference>
<name>A0A0J8D3S8_CLOCY</name>
<dbReference type="GO" id="GO:0006535">
    <property type="term" value="P:cysteine biosynthetic process from serine"/>
    <property type="evidence" value="ECO:0007669"/>
    <property type="project" value="UniProtKB-UniRule"/>
</dbReference>
<dbReference type="AlphaFoldDB" id="A0A0J8D3S8"/>
<keyword evidence="8 11" id="KW-0663">Pyridoxal phosphate</keyword>